<dbReference type="Gene3D" id="3.30.70.1170">
    <property type="entry name" value="Sun protein, domain 3"/>
    <property type="match status" value="1"/>
</dbReference>
<evidence type="ECO:0000256" key="3">
    <source>
        <dbReference type="ARBA" id="ARBA00022679"/>
    </source>
</evidence>
<dbReference type="PRINTS" id="PR02008">
    <property type="entry name" value="RCMTFAMILY"/>
</dbReference>
<evidence type="ECO:0000256" key="4">
    <source>
        <dbReference type="ARBA" id="ARBA00022691"/>
    </source>
</evidence>
<evidence type="ECO:0000259" key="7">
    <source>
        <dbReference type="PROSITE" id="PS51686"/>
    </source>
</evidence>
<dbReference type="RefSeq" id="WP_109676262.1">
    <property type="nucleotide sequence ID" value="NZ_CP086615.1"/>
</dbReference>
<dbReference type="GO" id="GO:0001510">
    <property type="term" value="P:RNA methylation"/>
    <property type="evidence" value="ECO:0007669"/>
    <property type="project" value="InterPro"/>
</dbReference>
<evidence type="ECO:0000256" key="5">
    <source>
        <dbReference type="ARBA" id="ARBA00022884"/>
    </source>
</evidence>
<dbReference type="EMBL" id="QFFI01000004">
    <property type="protein sequence ID" value="PWG64848.1"/>
    <property type="molecule type" value="Genomic_DNA"/>
</dbReference>
<dbReference type="SUPFAM" id="SSF53335">
    <property type="entry name" value="S-adenosyl-L-methionine-dependent methyltransferases"/>
    <property type="match status" value="1"/>
</dbReference>
<accession>A0A2U2N6Z1</accession>
<dbReference type="PROSITE" id="PS51686">
    <property type="entry name" value="SAM_MT_RSMB_NOP"/>
    <property type="match status" value="1"/>
</dbReference>
<feature type="binding site" evidence="6">
    <location>
        <begin position="131"/>
        <end position="137"/>
    </location>
    <ligand>
        <name>S-adenosyl-L-methionine</name>
        <dbReference type="ChEBI" id="CHEBI:59789"/>
    </ligand>
</feature>
<keyword evidence="4 6" id="KW-0949">S-adenosyl-L-methionine</keyword>
<dbReference type="PROSITE" id="PS01153">
    <property type="entry name" value="NOL1_NOP2_SUN"/>
    <property type="match status" value="1"/>
</dbReference>
<comment type="similarity">
    <text evidence="1 6">Belongs to the class I-like SAM-binding methyltransferase superfamily. RsmB/NOP family.</text>
</comment>
<dbReference type="GO" id="GO:0008173">
    <property type="term" value="F:RNA methyltransferase activity"/>
    <property type="evidence" value="ECO:0007669"/>
    <property type="project" value="InterPro"/>
</dbReference>
<reference evidence="8 9" key="1">
    <citation type="submission" date="2018-05" db="EMBL/GenBank/DDBJ databases">
        <title>Spiribacter halobius sp. nov., a moderately halophilic bacterium isolated from marine solar saltern.</title>
        <authorList>
            <person name="Zheng W.-S."/>
            <person name="Lu D.-C."/>
            <person name="Du Z.-J."/>
        </authorList>
    </citation>
    <scope>NUCLEOTIDE SEQUENCE [LARGE SCALE GENOMIC DNA]</scope>
    <source>
        <strain evidence="8 9">E85</strain>
    </source>
</reference>
<dbReference type="InterPro" id="IPR023267">
    <property type="entry name" value="RCMT"/>
</dbReference>
<dbReference type="InterPro" id="IPR001678">
    <property type="entry name" value="MeTrfase_RsmB-F_NOP2_dom"/>
</dbReference>
<dbReference type="GO" id="GO:0003723">
    <property type="term" value="F:RNA binding"/>
    <property type="evidence" value="ECO:0007669"/>
    <property type="project" value="UniProtKB-UniRule"/>
</dbReference>
<feature type="binding site" evidence="6">
    <location>
        <position position="200"/>
    </location>
    <ligand>
        <name>S-adenosyl-L-methionine</name>
        <dbReference type="ChEBI" id="CHEBI:59789"/>
    </ligand>
</feature>
<dbReference type="InterPro" id="IPR018314">
    <property type="entry name" value="RsmB/NOL1/NOP2-like_CS"/>
</dbReference>
<feature type="active site" description="Nucleophile" evidence="6">
    <location>
        <position position="254"/>
    </location>
</feature>
<dbReference type="CDD" id="cd02440">
    <property type="entry name" value="AdoMet_MTases"/>
    <property type="match status" value="1"/>
</dbReference>
<organism evidence="8 9">
    <name type="scientific">Sediminicurvatus halobius</name>
    <dbReference type="NCBI Taxonomy" id="2182432"/>
    <lineage>
        <taxon>Bacteria</taxon>
        <taxon>Pseudomonadati</taxon>
        <taxon>Pseudomonadota</taxon>
        <taxon>Gammaproteobacteria</taxon>
        <taxon>Chromatiales</taxon>
        <taxon>Ectothiorhodospiraceae</taxon>
        <taxon>Sediminicurvatus</taxon>
    </lineage>
</organism>
<keyword evidence="3 6" id="KW-0808">Transferase</keyword>
<sequence length="331" mass="35030">MRSRHQPRDETAPGWPSVLPAPLGERLATLLGAEGRAAWLAQASAAPVTAFRVNTLLADAPAVLAELHAAGLDPAPVPGCPGCFTVPPGQRRALTETAAVAAGRVYIQTPSSVLAASRLGVRPGDEVLDLAAAPGGKTLVLAAALGGAGRLAAVERSRPRFYRLKRNLAAHGAGWVHTYLKDGTAVGRLTPERFDRVLLDAPCSAEARIRSDEPATFADWGPRRHRRLARLQGRLLASGLAALKPGGRLLYATCTFAPEENEAVLDTAVGGGGLRVLPLGELPCATRPGLTEWEGRRYHPDLRHAARILPQGPWEGFFIALLEKQTRISGG</sequence>
<keyword evidence="9" id="KW-1185">Reference proteome</keyword>
<dbReference type="OrthoDB" id="9810297at2"/>
<keyword evidence="5 6" id="KW-0694">RNA-binding</keyword>
<dbReference type="PANTHER" id="PTHR22807">
    <property type="entry name" value="NOP2 YEAST -RELATED NOL1/NOP2/FMU SUN DOMAIN-CONTAINING"/>
    <property type="match status" value="1"/>
</dbReference>
<feature type="binding site" evidence="6">
    <location>
        <position position="182"/>
    </location>
    <ligand>
        <name>S-adenosyl-L-methionine</name>
        <dbReference type="ChEBI" id="CHEBI:59789"/>
    </ligand>
</feature>
<evidence type="ECO:0000256" key="2">
    <source>
        <dbReference type="ARBA" id="ARBA00022603"/>
    </source>
</evidence>
<dbReference type="PANTHER" id="PTHR22807:SF61">
    <property type="entry name" value="NOL1_NOP2_SUN FAMILY PROTEIN _ ANTITERMINATION NUSB DOMAIN-CONTAINING PROTEIN"/>
    <property type="match status" value="1"/>
</dbReference>
<feature type="binding site" evidence="6">
    <location>
        <position position="155"/>
    </location>
    <ligand>
        <name>S-adenosyl-L-methionine</name>
        <dbReference type="ChEBI" id="CHEBI:59789"/>
    </ligand>
</feature>
<comment type="caution">
    <text evidence="8">The sequence shown here is derived from an EMBL/GenBank/DDBJ whole genome shotgun (WGS) entry which is preliminary data.</text>
</comment>
<evidence type="ECO:0000313" key="8">
    <source>
        <dbReference type="EMBL" id="PWG64848.1"/>
    </source>
</evidence>
<dbReference type="InterPro" id="IPR029063">
    <property type="entry name" value="SAM-dependent_MTases_sf"/>
</dbReference>
<evidence type="ECO:0000256" key="6">
    <source>
        <dbReference type="PROSITE-ProRule" id="PRU01023"/>
    </source>
</evidence>
<gene>
    <name evidence="8" type="ORF">DEM34_03360</name>
</gene>
<evidence type="ECO:0000256" key="1">
    <source>
        <dbReference type="ARBA" id="ARBA00007494"/>
    </source>
</evidence>
<evidence type="ECO:0000313" key="9">
    <source>
        <dbReference type="Proteomes" id="UP000245474"/>
    </source>
</evidence>
<feature type="domain" description="SAM-dependent MTase RsmB/NOP-type" evidence="7">
    <location>
        <begin position="39"/>
        <end position="325"/>
    </location>
</feature>
<proteinExistence type="inferred from homology"/>
<dbReference type="InterPro" id="IPR049560">
    <property type="entry name" value="MeTrfase_RsmB-F_NOP2_cat"/>
</dbReference>
<dbReference type="Gene3D" id="3.40.50.150">
    <property type="entry name" value="Vaccinia Virus protein VP39"/>
    <property type="match status" value="1"/>
</dbReference>
<name>A0A2U2N6Z1_9GAMM</name>
<protein>
    <recommendedName>
        <fullName evidence="7">SAM-dependent MTase RsmB/NOP-type domain-containing protein</fullName>
    </recommendedName>
</protein>
<dbReference type="Pfam" id="PF01189">
    <property type="entry name" value="Methyltr_RsmB-F"/>
    <property type="match status" value="1"/>
</dbReference>
<dbReference type="AlphaFoldDB" id="A0A2U2N6Z1"/>
<keyword evidence="2 6" id="KW-0489">Methyltransferase</keyword>
<dbReference type="Proteomes" id="UP000245474">
    <property type="component" value="Unassembled WGS sequence"/>
</dbReference>